<feature type="region of interest" description="Disordered" evidence="1">
    <location>
        <begin position="1"/>
        <end position="28"/>
    </location>
</feature>
<keyword evidence="3" id="KW-1185">Reference proteome</keyword>
<dbReference type="RefSeq" id="NP_001293919.1">
    <property type="nucleotide sequence ID" value="NM_001306990.1"/>
</dbReference>
<evidence type="ECO:0000313" key="4">
    <source>
        <dbReference type="WormBase" id="T23F6.3c"/>
    </source>
</evidence>
<dbReference type="AlphaFoldDB" id="A0A061ACL0"/>
<dbReference type="ExpressionAtlas" id="A0A061ACL0">
    <property type="expression patterns" value="baseline and differential"/>
</dbReference>
<dbReference type="OrthoDB" id="5876710at2759"/>
<evidence type="ECO:0000256" key="1">
    <source>
        <dbReference type="SAM" id="MobiDB-lite"/>
    </source>
</evidence>
<evidence type="ECO:0000313" key="3">
    <source>
        <dbReference type="Proteomes" id="UP000001940"/>
    </source>
</evidence>
<accession>A0A061ACL0</accession>
<protein>
    <submittedName>
        <fullName evidence="2">RING-type domain-containing protein</fullName>
    </submittedName>
</protein>
<evidence type="ECO:0000313" key="2">
    <source>
        <dbReference type="EMBL" id="CDR32684.1"/>
    </source>
</evidence>
<dbReference type="GeneID" id="178228"/>
<sequence>MEIIKSRRQSFRLRQIRATRRSHSRQPY</sequence>
<dbReference type="Bgee" id="WBGene00011951">
    <property type="expression patterns" value="Expressed in embryo and 2 other cell types or tissues"/>
</dbReference>
<reference evidence="2 3" key="1">
    <citation type="journal article" date="1998" name="Science">
        <title>Genome sequence of the nematode C. elegans: a platform for investigating biology.</title>
        <authorList>
            <consortium name="The C. elegans sequencing consortium"/>
            <person name="Sulson J.E."/>
            <person name="Waterston R."/>
        </authorList>
    </citation>
    <scope>NUCLEOTIDE SEQUENCE [LARGE SCALE GENOMIC DNA]</scope>
    <source>
        <strain evidence="2 3">Bristol N2</strain>
    </source>
</reference>
<dbReference type="WormBase" id="T23F6.3c">
    <property type="protein sequence ID" value="CE49958"/>
    <property type="gene ID" value="WBGene00011951"/>
</dbReference>
<dbReference type="SMR" id="A0A061ACL0"/>
<dbReference type="CTD" id="178228"/>
<name>A0A061ACL0_CAEEL</name>
<proteinExistence type="predicted"/>
<dbReference type="HOGENOM" id="CLU_957224_0_0_1"/>
<dbReference type="AGR" id="WB:WBGene00011951"/>
<dbReference type="EMBL" id="BX284604">
    <property type="protein sequence ID" value="CDR32684.1"/>
    <property type="molecule type" value="Genomic_DNA"/>
</dbReference>
<dbReference type="Proteomes" id="UP000001940">
    <property type="component" value="Chromosome IV"/>
</dbReference>
<organism evidence="2 3">
    <name type="scientific">Caenorhabditis elegans</name>
    <dbReference type="NCBI Taxonomy" id="6239"/>
    <lineage>
        <taxon>Eukaryota</taxon>
        <taxon>Metazoa</taxon>
        <taxon>Ecdysozoa</taxon>
        <taxon>Nematoda</taxon>
        <taxon>Chromadorea</taxon>
        <taxon>Rhabditida</taxon>
        <taxon>Rhabditina</taxon>
        <taxon>Rhabditomorpha</taxon>
        <taxon>Rhabditoidea</taxon>
        <taxon>Rhabditidae</taxon>
        <taxon>Peloderinae</taxon>
        <taxon>Caenorhabditis</taxon>
    </lineage>
</organism>
<gene>
    <name evidence="2" type="ORF">CELE_T23F6.3</name>
    <name evidence="2 4" type="ORF">T23F6.3</name>
</gene>